<dbReference type="Pfam" id="PF07727">
    <property type="entry name" value="RVT_2"/>
    <property type="match status" value="1"/>
</dbReference>
<evidence type="ECO:0008006" key="15">
    <source>
        <dbReference type="Google" id="ProtNLM"/>
    </source>
</evidence>
<sequence>MGQLTFTDHGGPFVTSTKGYRGYTIHVDDYSDVCHFYVWKHKQEYVDALEDYRKMVRATGRVFLEEETRPSCVEQVVHDLDVLVLHSDNDSTIVSGKTKQYCEDNAIVQRTTSPYLHENNARAETMNKFLQTKARAMLVTAGLPATMWPLAMRHVVYLIDRLCKARLGMKSSLQVLNQKYDLSVLRVFGCRAYAFIDASLRSKLADRATPLIYVGHEERSTAYLLYSQDKEKVVRSGMVRFDERVDKYGQLVMSWDPSMLTPLKSLYDCESLDGNFVSAFVGTATVILDLRAYVELKGDEFTGVVKLNSAGGGSFWTPVSVFLEARVEHLALLFEYCAQLTVNSFYPLFEKVTVQQLGGGEWEAAVVCATAREDHVLPYQVILERHAGVRGSAIDVGEARVRFETRHVALVAQEEKLTGLPIGVTEAKGWVQLVNGPDSVQWHESDHREECALIDVKQAILPVETIPAGEKVMRMVAVYKAKLDSAGELTERKTRRVVCGNGQQHGVHYEDVYAPCTQLSTLRILIQLSLVLGLLAFALDVITCFLNGELDMDVPLYVSWPNARTVRGVRLRVSNIDPCLFYIWLPGTLVVFVYVHVDDYTVFTSSVEWKVEFFRAFSEKWPSKDKGPLVELLGMSMAFSDYGLVRECQISQVGLIQRMLERYSMQDCNPCMTPMEPRLSLMPVDSEEKLEKLPYVNLVMELMWLARRSRPDILTAVCYLASNELLDVLNPESGKFGNIVEGNSDRVFPLQNALEQVHSLVGNLFTMLQLRVGLERDARAHGGPESPRFTLEFVEKVCVGTEGVASNNIKQKRLAEFKASKEKAVVTHTALESTRERASLRDVHKQ</sequence>
<dbReference type="GO" id="GO:0006310">
    <property type="term" value="P:DNA recombination"/>
    <property type="evidence" value="ECO:0007669"/>
    <property type="project" value="UniProtKB-KW"/>
</dbReference>
<evidence type="ECO:0000259" key="12">
    <source>
        <dbReference type="Pfam" id="PF25597"/>
    </source>
</evidence>
<evidence type="ECO:0000256" key="1">
    <source>
        <dbReference type="ARBA" id="ARBA00022722"/>
    </source>
</evidence>
<keyword evidence="9" id="KW-0233">DNA recombination</keyword>
<dbReference type="GO" id="GO:0015074">
    <property type="term" value="P:DNA integration"/>
    <property type="evidence" value="ECO:0007669"/>
    <property type="project" value="UniProtKB-KW"/>
</dbReference>
<organism evidence="13 14">
    <name type="scientific">Cymbomonas tetramitiformis</name>
    <dbReference type="NCBI Taxonomy" id="36881"/>
    <lineage>
        <taxon>Eukaryota</taxon>
        <taxon>Viridiplantae</taxon>
        <taxon>Chlorophyta</taxon>
        <taxon>Pyramimonadophyceae</taxon>
        <taxon>Pyramimonadales</taxon>
        <taxon>Pyramimonadaceae</taxon>
        <taxon>Cymbomonas</taxon>
    </lineage>
</organism>
<evidence type="ECO:0000256" key="3">
    <source>
        <dbReference type="ARBA" id="ARBA00022759"/>
    </source>
</evidence>
<evidence type="ECO:0000256" key="7">
    <source>
        <dbReference type="ARBA" id="ARBA00022918"/>
    </source>
</evidence>
<dbReference type="PANTHER" id="PTHR42648:SF11">
    <property type="entry name" value="TRANSPOSON TY4-P GAG-POL POLYPROTEIN"/>
    <property type="match status" value="1"/>
</dbReference>
<dbReference type="GO" id="GO:0003964">
    <property type="term" value="F:RNA-directed DNA polymerase activity"/>
    <property type="evidence" value="ECO:0007669"/>
    <property type="project" value="UniProtKB-KW"/>
</dbReference>
<evidence type="ECO:0000259" key="11">
    <source>
        <dbReference type="Pfam" id="PF07727"/>
    </source>
</evidence>
<keyword evidence="8" id="KW-0239">DNA-directed DNA polymerase</keyword>
<keyword evidence="2" id="KW-0479">Metal-binding</keyword>
<dbReference type="InterPro" id="IPR039537">
    <property type="entry name" value="Retrotran_Ty1/copia-like"/>
</dbReference>
<keyword evidence="7" id="KW-0695">RNA-directed DNA polymerase</keyword>
<evidence type="ECO:0000256" key="9">
    <source>
        <dbReference type="ARBA" id="ARBA00023172"/>
    </source>
</evidence>
<accession>A0AAE0EV93</accession>
<dbReference type="Proteomes" id="UP001190700">
    <property type="component" value="Unassembled WGS sequence"/>
</dbReference>
<dbReference type="InterPro" id="IPR012337">
    <property type="entry name" value="RNaseH-like_sf"/>
</dbReference>
<proteinExistence type="predicted"/>
<evidence type="ECO:0000256" key="6">
    <source>
        <dbReference type="ARBA" id="ARBA00022908"/>
    </source>
</evidence>
<dbReference type="GO" id="GO:0004519">
    <property type="term" value="F:endonuclease activity"/>
    <property type="evidence" value="ECO:0007669"/>
    <property type="project" value="UniProtKB-KW"/>
</dbReference>
<dbReference type="AlphaFoldDB" id="A0AAE0EV93"/>
<feature type="domain" description="Retroviral polymerase SH3-like" evidence="12">
    <location>
        <begin position="190"/>
        <end position="245"/>
    </location>
</feature>
<reference evidence="13 14" key="1">
    <citation type="journal article" date="2015" name="Genome Biol. Evol.">
        <title>Comparative Genomics of a Bacterivorous Green Alga Reveals Evolutionary Causalities and Consequences of Phago-Mixotrophic Mode of Nutrition.</title>
        <authorList>
            <person name="Burns J.A."/>
            <person name="Paasch A."/>
            <person name="Narechania A."/>
            <person name="Kim E."/>
        </authorList>
    </citation>
    <scope>NUCLEOTIDE SEQUENCE [LARGE SCALE GENOMIC DNA]</scope>
    <source>
        <strain evidence="13 14">PLY_AMNH</strain>
    </source>
</reference>
<keyword evidence="14" id="KW-1185">Reference proteome</keyword>
<keyword evidence="8" id="KW-0548">Nucleotidyltransferase</keyword>
<dbReference type="Pfam" id="PF25597">
    <property type="entry name" value="SH3_retrovirus"/>
    <property type="match status" value="1"/>
</dbReference>
<name>A0AAE0EV93_9CHLO</name>
<evidence type="ECO:0000256" key="10">
    <source>
        <dbReference type="ARBA" id="ARBA00023268"/>
    </source>
</evidence>
<evidence type="ECO:0000313" key="13">
    <source>
        <dbReference type="EMBL" id="KAK3241941.1"/>
    </source>
</evidence>
<keyword evidence="8" id="KW-0808">Transferase</keyword>
<evidence type="ECO:0000256" key="2">
    <source>
        <dbReference type="ARBA" id="ARBA00022723"/>
    </source>
</evidence>
<keyword evidence="3" id="KW-0255">Endonuclease</keyword>
<gene>
    <name evidence="13" type="ORF">CYMTET_48336</name>
</gene>
<dbReference type="InterPro" id="IPR013103">
    <property type="entry name" value="RVT_2"/>
</dbReference>
<keyword evidence="10" id="KW-0511">Multifunctional enzyme</keyword>
<feature type="domain" description="Reverse transcriptase Ty1/copia-type" evidence="11">
    <location>
        <begin position="465"/>
        <end position="577"/>
    </location>
</feature>
<evidence type="ECO:0000256" key="4">
    <source>
        <dbReference type="ARBA" id="ARBA00022801"/>
    </source>
</evidence>
<dbReference type="GO" id="GO:0016787">
    <property type="term" value="F:hydrolase activity"/>
    <property type="evidence" value="ECO:0007669"/>
    <property type="project" value="UniProtKB-KW"/>
</dbReference>
<evidence type="ECO:0000256" key="5">
    <source>
        <dbReference type="ARBA" id="ARBA00022842"/>
    </source>
</evidence>
<dbReference type="GO" id="GO:0003887">
    <property type="term" value="F:DNA-directed DNA polymerase activity"/>
    <property type="evidence" value="ECO:0007669"/>
    <property type="project" value="UniProtKB-KW"/>
</dbReference>
<protein>
    <recommendedName>
        <fullName evidence="15">Integrase catalytic domain-containing protein</fullName>
    </recommendedName>
</protein>
<evidence type="ECO:0000256" key="8">
    <source>
        <dbReference type="ARBA" id="ARBA00022932"/>
    </source>
</evidence>
<keyword evidence="6" id="KW-0229">DNA integration</keyword>
<dbReference type="GO" id="GO:0046872">
    <property type="term" value="F:metal ion binding"/>
    <property type="evidence" value="ECO:0007669"/>
    <property type="project" value="UniProtKB-KW"/>
</dbReference>
<dbReference type="Gene3D" id="3.30.420.10">
    <property type="entry name" value="Ribonuclease H-like superfamily/Ribonuclease H"/>
    <property type="match status" value="1"/>
</dbReference>
<dbReference type="InterPro" id="IPR057670">
    <property type="entry name" value="SH3_retrovirus"/>
</dbReference>
<dbReference type="InterPro" id="IPR036397">
    <property type="entry name" value="RNaseH_sf"/>
</dbReference>
<dbReference type="EMBL" id="LGRX02033277">
    <property type="protein sequence ID" value="KAK3241941.1"/>
    <property type="molecule type" value="Genomic_DNA"/>
</dbReference>
<dbReference type="GO" id="GO:0003676">
    <property type="term" value="F:nucleic acid binding"/>
    <property type="evidence" value="ECO:0007669"/>
    <property type="project" value="InterPro"/>
</dbReference>
<keyword evidence="1" id="KW-0540">Nuclease</keyword>
<dbReference type="PANTHER" id="PTHR42648">
    <property type="entry name" value="TRANSPOSASE, PUTATIVE-RELATED"/>
    <property type="match status" value="1"/>
</dbReference>
<comment type="caution">
    <text evidence="13">The sequence shown here is derived from an EMBL/GenBank/DDBJ whole genome shotgun (WGS) entry which is preliminary data.</text>
</comment>
<keyword evidence="5" id="KW-0460">Magnesium</keyword>
<evidence type="ECO:0000313" key="14">
    <source>
        <dbReference type="Proteomes" id="UP001190700"/>
    </source>
</evidence>
<dbReference type="SUPFAM" id="SSF53098">
    <property type="entry name" value="Ribonuclease H-like"/>
    <property type="match status" value="1"/>
</dbReference>
<keyword evidence="4" id="KW-0378">Hydrolase</keyword>